<dbReference type="PANTHER" id="PTHR43004:SF19">
    <property type="entry name" value="BINDING MONOOXYGENASE, PUTATIVE (JCVI)-RELATED"/>
    <property type="match status" value="1"/>
</dbReference>
<evidence type="ECO:0000259" key="4">
    <source>
        <dbReference type="Pfam" id="PF01494"/>
    </source>
</evidence>
<protein>
    <submittedName>
        <fullName evidence="5">2-polyprenyl-6-methoxyphenol hydroxylase-like FAD-dependent oxidoreductase</fullName>
    </submittedName>
</protein>
<dbReference type="RefSeq" id="WP_133703407.1">
    <property type="nucleotide sequence ID" value="NZ_SNXS01000010.1"/>
</dbReference>
<dbReference type="NCBIfam" id="NF004780">
    <property type="entry name" value="PRK06126.1"/>
    <property type="match status" value="1"/>
</dbReference>
<sequence>MQTKTLKTDVLIVGAGPVGLTLAMTLAARGLQVLVAEQRQRGEPPEVKCNHISARSMEVLRRLGVAAKLRAAGLPEDYPNDISYRTTTTGTEITRIRIPCRRDRYTDTSGPDGWWPTPEPPHRINQLFIEPIMFAHAEAQPGLTILNSTRIEGFEQSASEVFAQASDLASGESFAIEARYLVGCDGGRSAVRKAIGASLVGDAVVQRVQSSYIRAPGLIAALQSPPAWAMFSLNPVRSGNIYAIDGRETWLVHNYLRDDEPDFESVDRDWALRAIMGVGPDFEFNIISKEDWFGRRLVADKFRDRRVFICGDAAHLWVPYAGYGMNAGIADAENLGWLLAARLLGWGGEGVLDAYEAERLPITEQVSRFAMNHAHEMARRRRAVPAGLDGTGPEAEALRAQVGQDIYDLNVQQYCCAGLNFGYYYDNSPLIAYDGEAAPEYGMGSFTPSTAPGCRVPHLWLDDGRSLYDALGQGYALLRGDPGMDVQALLDAAAAKGVPLALVDLPARDRPTEYRHKLLLARPDGQVAWRGDSIDAAQAKALIATVRGAAQ</sequence>
<evidence type="ECO:0000256" key="2">
    <source>
        <dbReference type="ARBA" id="ARBA00022630"/>
    </source>
</evidence>
<name>A0A4R6QHJ7_9BURK</name>
<dbReference type="Gene3D" id="3.50.50.60">
    <property type="entry name" value="FAD/NAD(P)-binding domain"/>
    <property type="match status" value="1"/>
</dbReference>
<dbReference type="OrthoDB" id="3443359at2"/>
<dbReference type="Proteomes" id="UP000295361">
    <property type="component" value="Unassembled WGS sequence"/>
</dbReference>
<keyword evidence="6" id="KW-1185">Reference proteome</keyword>
<dbReference type="Pfam" id="PF21274">
    <property type="entry name" value="Rng_hyd_C"/>
    <property type="match status" value="1"/>
</dbReference>
<dbReference type="PANTHER" id="PTHR43004">
    <property type="entry name" value="TRK SYSTEM POTASSIUM UPTAKE PROTEIN"/>
    <property type="match status" value="1"/>
</dbReference>
<dbReference type="Gene3D" id="3.30.9.10">
    <property type="entry name" value="D-Amino Acid Oxidase, subunit A, domain 2"/>
    <property type="match status" value="1"/>
</dbReference>
<accession>A0A4R6QHJ7</accession>
<dbReference type="SUPFAM" id="SSF51905">
    <property type="entry name" value="FAD/NAD(P)-binding domain"/>
    <property type="match status" value="1"/>
</dbReference>
<keyword evidence="3" id="KW-0274">FAD</keyword>
<dbReference type="PRINTS" id="PR00420">
    <property type="entry name" value="RNGMNOXGNASE"/>
</dbReference>
<reference evidence="5 6" key="1">
    <citation type="submission" date="2019-03" db="EMBL/GenBank/DDBJ databases">
        <title>Genomic Encyclopedia of Type Strains, Phase IV (KMG-IV): sequencing the most valuable type-strain genomes for metagenomic binning, comparative biology and taxonomic classification.</title>
        <authorList>
            <person name="Goeker M."/>
        </authorList>
    </citation>
    <scope>NUCLEOTIDE SEQUENCE [LARGE SCALE GENOMIC DNA]</scope>
    <source>
        <strain evidence="5 6">DSM 16998</strain>
    </source>
</reference>
<comment type="caution">
    <text evidence="5">The sequence shown here is derived from an EMBL/GenBank/DDBJ whole genome shotgun (WGS) entry which is preliminary data.</text>
</comment>
<dbReference type="InterPro" id="IPR002938">
    <property type="entry name" value="FAD-bd"/>
</dbReference>
<dbReference type="InterPro" id="IPR036188">
    <property type="entry name" value="FAD/NAD-bd_sf"/>
</dbReference>
<dbReference type="GO" id="GO:0071949">
    <property type="term" value="F:FAD binding"/>
    <property type="evidence" value="ECO:0007669"/>
    <property type="project" value="InterPro"/>
</dbReference>
<dbReference type="Gene3D" id="3.40.30.120">
    <property type="match status" value="1"/>
</dbReference>
<keyword evidence="2" id="KW-0285">Flavoprotein</keyword>
<feature type="domain" description="FAD-binding" evidence="4">
    <location>
        <begin position="7"/>
        <end position="370"/>
    </location>
</feature>
<evidence type="ECO:0000313" key="6">
    <source>
        <dbReference type="Proteomes" id="UP000295361"/>
    </source>
</evidence>
<evidence type="ECO:0000256" key="1">
    <source>
        <dbReference type="ARBA" id="ARBA00001974"/>
    </source>
</evidence>
<proteinExistence type="predicted"/>
<dbReference type="GO" id="GO:0016709">
    <property type="term" value="F:oxidoreductase activity, acting on paired donors, with incorporation or reduction of molecular oxygen, NAD(P)H as one donor, and incorporation of one atom of oxygen"/>
    <property type="evidence" value="ECO:0007669"/>
    <property type="project" value="UniProtKB-ARBA"/>
</dbReference>
<organism evidence="5 6">
    <name type="scientific">Roseateles toxinivorans</name>
    <dbReference type="NCBI Taxonomy" id="270368"/>
    <lineage>
        <taxon>Bacteria</taxon>
        <taxon>Pseudomonadati</taxon>
        <taxon>Pseudomonadota</taxon>
        <taxon>Betaproteobacteria</taxon>
        <taxon>Burkholderiales</taxon>
        <taxon>Sphaerotilaceae</taxon>
        <taxon>Roseateles</taxon>
    </lineage>
</organism>
<evidence type="ECO:0000256" key="3">
    <source>
        <dbReference type="ARBA" id="ARBA00022827"/>
    </source>
</evidence>
<dbReference type="InterPro" id="IPR050641">
    <property type="entry name" value="RIFMO-like"/>
</dbReference>
<gene>
    <name evidence="5" type="ORF">DES47_11075</name>
</gene>
<dbReference type="InParanoid" id="A0A4R6QHJ7"/>
<comment type="cofactor">
    <cofactor evidence="1">
        <name>FAD</name>
        <dbReference type="ChEBI" id="CHEBI:57692"/>
    </cofactor>
</comment>
<dbReference type="Pfam" id="PF01494">
    <property type="entry name" value="FAD_binding_3"/>
    <property type="match status" value="1"/>
</dbReference>
<dbReference type="EMBL" id="SNXS01000010">
    <property type="protein sequence ID" value="TDP61863.1"/>
    <property type="molecule type" value="Genomic_DNA"/>
</dbReference>
<dbReference type="AlphaFoldDB" id="A0A4R6QHJ7"/>
<evidence type="ECO:0000313" key="5">
    <source>
        <dbReference type="EMBL" id="TDP61863.1"/>
    </source>
</evidence>